<dbReference type="InterPro" id="IPR052026">
    <property type="entry name" value="ExeA_AAA_ATPase_DNA-bind"/>
</dbReference>
<evidence type="ECO:0000259" key="2">
    <source>
        <dbReference type="Pfam" id="PF13401"/>
    </source>
</evidence>
<dbReference type="GO" id="GO:0016887">
    <property type="term" value="F:ATP hydrolysis activity"/>
    <property type="evidence" value="ECO:0007669"/>
    <property type="project" value="InterPro"/>
</dbReference>
<feature type="non-terminal residue" evidence="3">
    <location>
        <position position="1"/>
    </location>
</feature>
<feature type="region of interest" description="Disordered" evidence="1">
    <location>
        <begin position="318"/>
        <end position="338"/>
    </location>
</feature>
<dbReference type="EMBL" id="UINC01076572">
    <property type="protein sequence ID" value="SVC15866.1"/>
    <property type="molecule type" value="Genomic_DNA"/>
</dbReference>
<dbReference type="InterPro" id="IPR027417">
    <property type="entry name" value="P-loop_NTPase"/>
</dbReference>
<accession>A0A382JVT6</accession>
<name>A0A382JVT6_9ZZZZ</name>
<feature type="domain" description="ORC1/DEAH AAA+ ATPase" evidence="2">
    <location>
        <begin position="42"/>
        <end position="177"/>
    </location>
</feature>
<gene>
    <name evidence="3" type="ORF">METZ01_LOCUS268720</name>
</gene>
<dbReference type="PANTHER" id="PTHR35894">
    <property type="entry name" value="GENERAL SECRETION PATHWAY PROTEIN A-RELATED"/>
    <property type="match status" value="1"/>
</dbReference>
<dbReference type="InterPro" id="IPR049945">
    <property type="entry name" value="AAA_22"/>
</dbReference>
<organism evidence="3">
    <name type="scientific">marine metagenome</name>
    <dbReference type="NCBI Taxonomy" id="408172"/>
    <lineage>
        <taxon>unclassified sequences</taxon>
        <taxon>metagenomes</taxon>
        <taxon>ecological metagenomes</taxon>
    </lineage>
</organism>
<protein>
    <recommendedName>
        <fullName evidence="2">ORC1/DEAH AAA+ ATPase domain-containing protein</fullName>
    </recommendedName>
</protein>
<reference evidence="3" key="1">
    <citation type="submission" date="2018-05" db="EMBL/GenBank/DDBJ databases">
        <authorList>
            <person name="Lanie J.A."/>
            <person name="Ng W.-L."/>
            <person name="Kazmierczak K.M."/>
            <person name="Andrzejewski T.M."/>
            <person name="Davidsen T.M."/>
            <person name="Wayne K.J."/>
            <person name="Tettelin H."/>
            <person name="Glass J.I."/>
            <person name="Rusch D."/>
            <person name="Podicherti R."/>
            <person name="Tsui H.-C.T."/>
            <person name="Winkler M.E."/>
        </authorList>
    </citation>
    <scope>NUCLEOTIDE SEQUENCE</scope>
</reference>
<feature type="non-terminal residue" evidence="3">
    <location>
        <position position="338"/>
    </location>
</feature>
<evidence type="ECO:0000256" key="1">
    <source>
        <dbReference type="SAM" id="MobiDB-lite"/>
    </source>
</evidence>
<proteinExistence type="predicted"/>
<dbReference type="SUPFAM" id="SSF52540">
    <property type="entry name" value="P-loop containing nucleoside triphosphate hydrolases"/>
    <property type="match status" value="1"/>
</dbReference>
<dbReference type="Gene3D" id="3.40.50.300">
    <property type="entry name" value="P-loop containing nucleotide triphosphate hydrolases"/>
    <property type="match status" value="1"/>
</dbReference>
<feature type="compositionally biased region" description="Acidic residues" evidence="1">
    <location>
        <begin position="327"/>
        <end position="338"/>
    </location>
</feature>
<dbReference type="AlphaFoldDB" id="A0A382JVT6"/>
<evidence type="ECO:0000313" key="3">
    <source>
        <dbReference type="EMBL" id="SVC15866.1"/>
    </source>
</evidence>
<dbReference type="Pfam" id="PF13401">
    <property type="entry name" value="AAA_22"/>
    <property type="match status" value="1"/>
</dbReference>
<sequence>VELFESIGLKADPFTTSPNPDLFFPAKEHKQCLEGLELAIRMRRGLSVVRGGIGTGKTTISRKLIQNFNADEDKNFDFYPILDPKFESELVLLQHLVDLFGIEDEAGTSVQECRNQIEHHLINVGVEEGRVLVLIIDEGQNLKGEFLDVFRTLLNFETDDFKLLQLVIFGQPEMTSIIHEYPNFEDRITFNFELGPLDLESTVGIIKHRLMISGGEKKEWFSADAMKAIHQHTQGYPRKINKLCHQLLLNMMSEKTDSVSLMMVESTIGGKTSTGLIEPEQPEEPETAVAEETVEEVVDEKKDVAVNKLFDILRKSGKKEGSTIGATDEDDIIGDLYD</sequence>
<dbReference type="PANTHER" id="PTHR35894:SF1">
    <property type="entry name" value="PHOSPHORIBULOKINASE _ URIDINE KINASE FAMILY"/>
    <property type="match status" value="1"/>
</dbReference>